<feature type="region of interest" description="Disordered" evidence="1">
    <location>
        <begin position="1"/>
        <end position="76"/>
    </location>
</feature>
<accession>A0A1Y2MQE2</accession>
<organism evidence="2 3">
    <name type="scientific">Pseudonocardia autotrophica</name>
    <name type="common">Amycolata autotrophica</name>
    <name type="synonym">Nocardia autotrophica</name>
    <dbReference type="NCBI Taxonomy" id="2074"/>
    <lineage>
        <taxon>Bacteria</taxon>
        <taxon>Bacillati</taxon>
        <taxon>Actinomycetota</taxon>
        <taxon>Actinomycetes</taxon>
        <taxon>Pseudonocardiales</taxon>
        <taxon>Pseudonocardiaceae</taxon>
        <taxon>Pseudonocardia</taxon>
    </lineage>
</organism>
<evidence type="ECO:0000256" key="1">
    <source>
        <dbReference type="SAM" id="MobiDB-lite"/>
    </source>
</evidence>
<name>A0A1Y2MQE2_PSEAH</name>
<dbReference type="Proteomes" id="UP000194360">
    <property type="component" value="Unassembled WGS sequence"/>
</dbReference>
<feature type="compositionally biased region" description="Basic and acidic residues" evidence="1">
    <location>
        <begin position="42"/>
        <end position="61"/>
    </location>
</feature>
<feature type="compositionally biased region" description="Basic and acidic residues" evidence="1">
    <location>
        <begin position="67"/>
        <end position="76"/>
    </location>
</feature>
<dbReference type="OrthoDB" id="5194813at2"/>
<gene>
    <name evidence="2" type="ORF">BG845_04757</name>
</gene>
<comment type="caution">
    <text evidence="2">The sequence shown here is derived from an EMBL/GenBank/DDBJ whole genome shotgun (WGS) entry which is preliminary data.</text>
</comment>
<evidence type="ECO:0008006" key="4">
    <source>
        <dbReference type="Google" id="ProtNLM"/>
    </source>
</evidence>
<keyword evidence="3" id="KW-1185">Reference proteome</keyword>
<evidence type="ECO:0000313" key="2">
    <source>
        <dbReference type="EMBL" id="OSY37454.1"/>
    </source>
</evidence>
<protein>
    <recommendedName>
        <fullName evidence="4">DUF2188 domain-containing protein</fullName>
    </recommendedName>
</protein>
<reference evidence="2 3" key="1">
    <citation type="submission" date="2016-09" db="EMBL/GenBank/DDBJ databases">
        <title>Pseudonocardia autotrophica DSM535, a candidate organism with high potential of specific P450 cytochromes.</title>
        <authorList>
            <person name="Grumaz C."/>
            <person name="Vainshtein Y."/>
            <person name="Kirstahler P."/>
            <person name="Sohn K."/>
        </authorList>
    </citation>
    <scope>NUCLEOTIDE SEQUENCE [LARGE SCALE GENOMIC DNA]</scope>
    <source>
        <strain evidence="2 3">DSM 535</strain>
    </source>
</reference>
<dbReference type="InterPro" id="IPR018691">
    <property type="entry name" value="DUF2188"/>
</dbReference>
<dbReference type="AlphaFoldDB" id="A0A1Y2MQE2"/>
<proteinExistence type="predicted"/>
<dbReference type="EMBL" id="MIGB01000030">
    <property type="protein sequence ID" value="OSY37454.1"/>
    <property type="molecule type" value="Genomic_DNA"/>
</dbReference>
<evidence type="ECO:0000313" key="3">
    <source>
        <dbReference type="Proteomes" id="UP000194360"/>
    </source>
</evidence>
<feature type="compositionally biased region" description="Basic and acidic residues" evidence="1">
    <location>
        <begin position="1"/>
        <end position="17"/>
    </location>
</feature>
<dbReference type="Pfam" id="PF09954">
    <property type="entry name" value="DUF2188"/>
    <property type="match status" value="1"/>
</dbReference>
<dbReference type="RefSeq" id="WP_085914914.1">
    <property type="nucleotide sequence ID" value="NZ_AP018920.1"/>
</dbReference>
<sequence>MAEGDIHTSKQGDRWVNKAEGNQRASNSAPTKAEAQAAGREMAIDRGVEHVIHNQDGRIGERNTYPRSRDPKNSKG</sequence>